<dbReference type="Pfam" id="PF11716">
    <property type="entry name" value="MDMPI_N"/>
    <property type="match status" value="1"/>
</dbReference>
<organism evidence="2 3">
    <name type="scientific">Nocardia cerradoensis</name>
    <dbReference type="NCBI Taxonomy" id="85688"/>
    <lineage>
        <taxon>Bacteria</taxon>
        <taxon>Bacillati</taxon>
        <taxon>Actinomycetota</taxon>
        <taxon>Actinomycetes</taxon>
        <taxon>Mycobacteriales</taxon>
        <taxon>Nocardiaceae</taxon>
        <taxon>Nocardia</taxon>
    </lineage>
</organism>
<name>A0A231GY71_9NOCA</name>
<dbReference type="NCBIfam" id="TIGR03083">
    <property type="entry name" value="maleylpyruvate isomerase family mycothiol-dependent enzyme"/>
    <property type="match status" value="1"/>
</dbReference>
<evidence type="ECO:0000313" key="3">
    <source>
        <dbReference type="Proteomes" id="UP000215506"/>
    </source>
</evidence>
<evidence type="ECO:0000259" key="1">
    <source>
        <dbReference type="Pfam" id="PF11716"/>
    </source>
</evidence>
<dbReference type="AlphaFoldDB" id="A0A231GY71"/>
<accession>A0A231GY71</accession>
<dbReference type="Gene3D" id="1.20.120.450">
    <property type="entry name" value="dinb family like domain"/>
    <property type="match status" value="1"/>
</dbReference>
<evidence type="ECO:0000313" key="2">
    <source>
        <dbReference type="EMBL" id="OXR41538.1"/>
    </source>
</evidence>
<dbReference type="InterPro" id="IPR034660">
    <property type="entry name" value="DinB/YfiT-like"/>
</dbReference>
<sequence>MTTPYDRNDGVMTSTDTDTTVLREHTVAERRRLADLLAGLTPEQWAAPSLCEGWRVREVLAHMTMPYRTSTWSFVRGLAGARFSFHRYADRAARADTARMSDAELLASLRDNVEHPWRPPGGGVVGALSHDVIHGLDITEPLGLPPAPPERIAIVLDRASPKSLRYFGVDLNGRQLRATDAPVTLGSGTPTTMCAKDILLTVTGRRPLAVD</sequence>
<feature type="domain" description="Mycothiol-dependent maleylpyruvate isomerase metal-binding" evidence="1">
    <location>
        <begin position="28"/>
        <end position="114"/>
    </location>
</feature>
<dbReference type="InterPro" id="IPR017517">
    <property type="entry name" value="Maleyloyr_isom"/>
</dbReference>
<dbReference type="SUPFAM" id="SSF109854">
    <property type="entry name" value="DinB/YfiT-like putative metalloenzymes"/>
    <property type="match status" value="1"/>
</dbReference>
<dbReference type="GO" id="GO:0046872">
    <property type="term" value="F:metal ion binding"/>
    <property type="evidence" value="ECO:0007669"/>
    <property type="project" value="InterPro"/>
</dbReference>
<reference evidence="2 3" key="1">
    <citation type="submission" date="2017-07" db="EMBL/GenBank/DDBJ databases">
        <title>First draft Genome Sequence of Nocardia cerradoensis isolated from human infection.</title>
        <authorList>
            <person name="Carrasco G."/>
        </authorList>
    </citation>
    <scope>NUCLEOTIDE SEQUENCE [LARGE SCALE GENOMIC DNA]</scope>
    <source>
        <strain evidence="2 3">CNM20130759</strain>
    </source>
</reference>
<dbReference type="InterPro" id="IPR024344">
    <property type="entry name" value="MDMPI_metal-binding"/>
</dbReference>
<proteinExistence type="predicted"/>
<gene>
    <name evidence="2" type="ORF">B7C42_06430</name>
</gene>
<comment type="caution">
    <text evidence="2">The sequence shown here is derived from an EMBL/GenBank/DDBJ whole genome shotgun (WGS) entry which is preliminary data.</text>
</comment>
<protein>
    <recommendedName>
        <fullName evidence="1">Mycothiol-dependent maleylpyruvate isomerase metal-binding domain-containing protein</fullName>
    </recommendedName>
</protein>
<dbReference type="Proteomes" id="UP000215506">
    <property type="component" value="Unassembled WGS sequence"/>
</dbReference>
<keyword evidence="3" id="KW-1185">Reference proteome</keyword>
<dbReference type="EMBL" id="NGAF01000019">
    <property type="protein sequence ID" value="OXR41538.1"/>
    <property type="molecule type" value="Genomic_DNA"/>
</dbReference>